<gene>
    <name evidence="1" type="ORF">KTO63_09325</name>
</gene>
<keyword evidence="2" id="KW-1185">Reference proteome</keyword>
<evidence type="ECO:0000313" key="2">
    <source>
        <dbReference type="Proteomes" id="UP000812270"/>
    </source>
</evidence>
<dbReference type="Proteomes" id="UP000812270">
    <property type="component" value="Unassembled WGS sequence"/>
</dbReference>
<dbReference type="RefSeq" id="WP_217790989.1">
    <property type="nucleotide sequence ID" value="NZ_JAHSPG010000004.1"/>
</dbReference>
<evidence type="ECO:0000313" key="1">
    <source>
        <dbReference type="EMBL" id="MBV4357346.1"/>
    </source>
</evidence>
<accession>A0A9E2W7V8</accession>
<sequence length="283" mass="32822">MNFGAEFENYTEQIFALPHDNEMNHAVLSEGNGAGKIYVGLERWGTKALIGTLYPSSAKSKEFLSLYAGHFNCIELNSTHYSVPEESAVKEWTSKVPDDFIFCPKYLQTITHSSLRDAEQFTEPFMQGLLHFGNKLGPIFLQFSESVRPGSFSKKLLDYLEHLRTLYPEQKFFVELRHPEWFEPNVWNPFTMQLKELKVGLVITDTPAVRYVLHMTLTIPEVFIRFVCLGNHPQDAIRIDQWKAKLEDWKKQGMERAFIFLHIQDEPQIASYAKKVQQLFYAS</sequence>
<dbReference type="Pfam" id="PF01904">
    <property type="entry name" value="DUF72"/>
    <property type="match status" value="1"/>
</dbReference>
<protein>
    <submittedName>
        <fullName evidence="1">DUF72 domain-containing protein</fullName>
    </submittedName>
</protein>
<organism evidence="1 2">
    <name type="scientific">Pinibacter aurantiacus</name>
    <dbReference type="NCBI Taxonomy" id="2851599"/>
    <lineage>
        <taxon>Bacteria</taxon>
        <taxon>Pseudomonadati</taxon>
        <taxon>Bacteroidota</taxon>
        <taxon>Chitinophagia</taxon>
        <taxon>Chitinophagales</taxon>
        <taxon>Chitinophagaceae</taxon>
        <taxon>Pinibacter</taxon>
    </lineage>
</organism>
<dbReference type="PANTHER" id="PTHR30348">
    <property type="entry name" value="UNCHARACTERIZED PROTEIN YECE"/>
    <property type="match status" value="1"/>
</dbReference>
<dbReference type="PANTHER" id="PTHR30348:SF9">
    <property type="entry name" value="UPF0759 PROTEIN YECE"/>
    <property type="match status" value="1"/>
</dbReference>
<dbReference type="InterPro" id="IPR002763">
    <property type="entry name" value="DUF72"/>
</dbReference>
<dbReference type="AlphaFoldDB" id="A0A9E2W7V8"/>
<comment type="caution">
    <text evidence="1">The sequence shown here is derived from an EMBL/GenBank/DDBJ whole genome shotgun (WGS) entry which is preliminary data.</text>
</comment>
<dbReference type="EMBL" id="JAHSPG010000004">
    <property type="protein sequence ID" value="MBV4357346.1"/>
    <property type="molecule type" value="Genomic_DNA"/>
</dbReference>
<proteinExistence type="predicted"/>
<reference evidence="1" key="1">
    <citation type="submission" date="2021-06" db="EMBL/GenBank/DDBJ databases">
        <authorList>
            <person name="Huq M.A."/>
        </authorList>
    </citation>
    <scope>NUCLEOTIDE SEQUENCE</scope>
    <source>
        <strain evidence="1">MAH-26</strain>
    </source>
</reference>
<name>A0A9E2W7V8_9BACT</name>